<evidence type="ECO:0000313" key="1">
    <source>
        <dbReference type="EMBL" id="BDP44420.1"/>
    </source>
</evidence>
<gene>
    <name evidence="1" type="ORF">DAETH_43890</name>
</gene>
<keyword evidence="1" id="KW-0614">Plasmid</keyword>
<evidence type="ECO:0000313" key="2">
    <source>
        <dbReference type="Proteomes" id="UP001064971"/>
    </source>
</evidence>
<dbReference type="RefSeq" id="WP_264778257.1">
    <property type="nucleotide sequence ID" value="NZ_AP026562.1"/>
</dbReference>
<dbReference type="EMBL" id="AP026562">
    <property type="protein sequence ID" value="BDP44420.1"/>
    <property type="molecule type" value="Genomic_DNA"/>
</dbReference>
<proteinExistence type="predicted"/>
<sequence length="57" mass="6674">MLSALPFLHALLAERYPAAPRHVLRVTHVHRALERAGYRRRRRLTATFSRPHHPVTL</sequence>
<name>A0ABM8AKT0_9DEIO</name>
<organism evidence="1 2">
    <name type="scientific">Deinococcus aetherius</name>
    <dbReference type="NCBI Taxonomy" id="200252"/>
    <lineage>
        <taxon>Bacteria</taxon>
        <taxon>Thermotogati</taxon>
        <taxon>Deinococcota</taxon>
        <taxon>Deinococci</taxon>
        <taxon>Deinococcales</taxon>
        <taxon>Deinococcaceae</taxon>
        <taxon>Deinococcus</taxon>
    </lineage>
</organism>
<reference evidence="1" key="1">
    <citation type="submission" date="2022-07" db="EMBL/GenBank/DDBJ databases">
        <title>Complete Genome Sequence of the Radioresistant Bacterium Deinococcus aetherius ST0316, Isolated from the Air Dust collected in Lower Stratosphere above Japan.</title>
        <authorList>
            <person name="Satoh K."/>
            <person name="Hagiwara K."/>
            <person name="Katsumata K."/>
            <person name="Kubo A."/>
            <person name="Yokobori S."/>
            <person name="Yamagishi A."/>
            <person name="Oono Y."/>
            <person name="Narumi I."/>
        </authorList>
    </citation>
    <scope>NUCLEOTIDE SEQUENCE</scope>
    <source>
        <strain evidence="1">ST0316</strain>
        <plasmid evidence="1">pDAETH-2</plasmid>
    </source>
</reference>
<protein>
    <submittedName>
        <fullName evidence="1">Uncharacterized protein</fullName>
    </submittedName>
</protein>
<keyword evidence="2" id="KW-1185">Reference proteome</keyword>
<geneLocation type="plasmid" evidence="1 2">
    <name>pDAETH-2</name>
</geneLocation>
<accession>A0ABM8AKT0</accession>
<dbReference type="Proteomes" id="UP001064971">
    <property type="component" value="Plasmid pDAETH-2"/>
</dbReference>